<dbReference type="RefSeq" id="XP_016212254.1">
    <property type="nucleotide sequence ID" value="XM_016359806.1"/>
</dbReference>
<keyword evidence="2" id="KW-1185">Reference proteome</keyword>
<sequence length="349" mass="40077">MTVFQSPSSLSKRKRESPLPVYQPLYLNKGQSVCAQRVSASSDHPSGFRFSIFPSRLEQDALSNFILRLPREIRSMIYANLFHMFKSYSSSHVCAAKAPLEGDVYLYDTGGWRSVSDFRGEMINSQTVLELDAAPWTYQNISHFFNRTPARHVRSLHPQIFDECVHDICMKAGKVKLSMQYRNHKPAHKYDKFLFDSFARNARDLNVTIGYHCTLSKQSRKSVSSQDSSHEQDTRLAAIKHLEEVLEDGCRLENLTIYLNFDVPHPIDTRPSATEDWVQVEVSKLAKFGCDINLCIFHRCCERQSILDCAYPARQHGFSYCSTYKQGAGWGLWTKHKMTFYEAAALDRC</sequence>
<proteinExistence type="predicted"/>
<dbReference type="HOGENOM" id="CLU_795006_0_0_1"/>
<dbReference type="VEuPathDB" id="FungiDB:PV09_06205"/>
<name>A0A0D2A725_9PEZI</name>
<evidence type="ECO:0000313" key="2">
    <source>
        <dbReference type="Proteomes" id="UP000053259"/>
    </source>
</evidence>
<accession>A0A0D2A725</accession>
<protein>
    <submittedName>
        <fullName evidence="1">Uncharacterized protein</fullName>
    </submittedName>
</protein>
<gene>
    <name evidence="1" type="ORF">PV09_06205</name>
</gene>
<dbReference type="Proteomes" id="UP000053259">
    <property type="component" value="Unassembled WGS sequence"/>
</dbReference>
<dbReference type="GeneID" id="27314178"/>
<dbReference type="InParanoid" id="A0A0D2A725"/>
<dbReference type="AlphaFoldDB" id="A0A0D2A725"/>
<reference evidence="1 2" key="1">
    <citation type="submission" date="2015-01" db="EMBL/GenBank/DDBJ databases">
        <title>The Genome Sequence of Ochroconis gallopava CBS43764.</title>
        <authorList>
            <consortium name="The Broad Institute Genomics Platform"/>
            <person name="Cuomo C."/>
            <person name="de Hoog S."/>
            <person name="Gorbushina A."/>
            <person name="Stielow B."/>
            <person name="Teixiera M."/>
            <person name="Abouelleil A."/>
            <person name="Chapman S.B."/>
            <person name="Priest M."/>
            <person name="Young S.K."/>
            <person name="Wortman J."/>
            <person name="Nusbaum C."/>
            <person name="Birren B."/>
        </authorList>
    </citation>
    <scope>NUCLEOTIDE SEQUENCE [LARGE SCALE GENOMIC DNA]</scope>
    <source>
        <strain evidence="1 2">CBS 43764</strain>
    </source>
</reference>
<evidence type="ECO:0000313" key="1">
    <source>
        <dbReference type="EMBL" id="KIW02385.1"/>
    </source>
</evidence>
<organism evidence="1 2">
    <name type="scientific">Verruconis gallopava</name>
    <dbReference type="NCBI Taxonomy" id="253628"/>
    <lineage>
        <taxon>Eukaryota</taxon>
        <taxon>Fungi</taxon>
        <taxon>Dikarya</taxon>
        <taxon>Ascomycota</taxon>
        <taxon>Pezizomycotina</taxon>
        <taxon>Dothideomycetes</taxon>
        <taxon>Pleosporomycetidae</taxon>
        <taxon>Venturiales</taxon>
        <taxon>Sympoventuriaceae</taxon>
        <taxon>Verruconis</taxon>
    </lineage>
</organism>
<dbReference type="EMBL" id="KN847549">
    <property type="protein sequence ID" value="KIW02385.1"/>
    <property type="molecule type" value="Genomic_DNA"/>
</dbReference>